<gene>
    <name evidence="1" type="ORF">RhiirC2_802035</name>
</gene>
<protein>
    <submittedName>
        <fullName evidence="1">Uncharacterized protein</fullName>
    </submittedName>
</protein>
<dbReference type="Proteomes" id="UP000233469">
    <property type="component" value="Unassembled WGS sequence"/>
</dbReference>
<sequence>MSIAPSVERFIALEGYATKSEEERLEIIKNAGLEITEYDATISKFLGLDNPIFRAFIRGIITICIDINNIERNKEFNKHIEEFKQISND</sequence>
<comment type="caution">
    <text evidence="1">The sequence shown here is derived from an EMBL/GenBank/DDBJ whole genome shotgun (WGS) entry which is preliminary data.</text>
</comment>
<name>A0A2N1M1T3_9GLOM</name>
<proteinExistence type="predicted"/>
<reference evidence="1 2" key="1">
    <citation type="submission" date="2016-04" db="EMBL/GenBank/DDBJ databases">
        <title>Genome analyses suggest a sexual origin of heterokaryosis in a supposedly ancient asexual fungus.</title>
        <authorList>
            <person name="Ropars J."/>
            <person name="Sedzielewska K."/>
            <person name="Noel J."/>
            <person name="Charron P."/>
            <person name="Farinelli L."/>
            <person name="Marton T."/>
            <person name="Kruger M."/>
            <person name="Pelin A."/>
            <person name="Brachmann A."/>
            <person name="Corradi N."/>
        </authorList>
    </citation>
    <scope>NUCLEOTIDE SEQUENCE [LARGE SCALE GENOMIC DNA]</scope>
    <source>
        <strain evidence="1 2">C2</strain>
    </source>
</reference>
<evidence type="ECO:0000313" key="2">
    <source>
        <dbReference type="Proteomes" id="UP000233469"/>
    </source>
</evidence>
<reference evidence="1 2" key="2">
    <citation type="submission" date="2017-10" db="EMBL/GenBank/DDBJ databases">
        <title>Extensive intraspecific genome diversity in a model arbuscular mycorrhizal fungus.</title>
        <authorList>
            <person name="Chen E.C.H."/>
            <person name="Morin E."/>
            <person name="Baudet D."/>
            <person name="Noel J."/>
            <person name="Ndikumana S."/>
            <person name="Charron P."/>
            <person name="St-Onge C."/>
            <person name="Giorgi J."/>
            <person name="Grigoriev I.V."/>
            <person name="Roux C."/>
            <person name="Martin F.M."/>
            <person name="Corradi N."/>
        </authorList>
    </citation>
    <scope>NUCLEOTIDE SEQUENCE [LARGE SCALE GENOMIC DNA]</scope>
    <source>
        <strain evidence="1 2">C2</strain>
    </source>
</reference>
<organism evidence="1 2">
    <name type="scientific">Rhizophagus irregularis</name>
    <dbReference type="NCBI Taxonomy" id="588596"/>
    <lineage>
        <taxon>Eukaryota</taxon>
        <taxon>Fungi</taxon>
        <taxon>Fungi incertae sedis</taxon>
        <taxon>Mucoromycota</taxon>
        <taxon>Glomeromycotina</taxon>
        <taxon>Glomeromycetes</taxon>
        <taxon>Glomerales</taxon>
        <taxon>Glomeraceae</taxon>
        <taxon>Rhizophagus</taxon>
    </lineage>
</organism>
<evidence type="ECO:0000313" key="1">
    <source>
        <dbReference type="EMBL" id="PKK55576.1"/>
    </source>
</evidence>
<accession>A0A2N1M1T3</accession>
<dbReference type="AlphaFoldDB" id="A0A2N1M1T3"/>
<dbReference type="EMBL" id="LLXL01007288">
    <property type="protein sequence ID" value="PKK55576.1"/>
    <property type="molecule type" value="Genomic_DNA"/>
</dbReference>
<feature type="non-terminal residue" evidence="1">
    <location>
        <position position="89"/>
    </location>
</feature>